<dbReference type="InterPro" id="IPR029063">
    <property type="entry name" value="SAM-dependent_MTases_sf"/>
</dbReference>
<dbReference type="InterPro" id="IPR002052">
    <property type="entry name" value="DNA_methylase_N6_adenine_CS"/>
</dbReference>
<evidence type="ECO:0000256" key="4">
    <source>
        <dbReference type="ARBA" id="ARBA00022679"/>
    </source>
</evidence>
<keyword evidence="4" id="KW-0808">Transferase</keyword>
<sequence length="231" mass="25721">MMVMFRPDAGTGSEGDGPSLSALLLPAYCYTVLLCSCSYKIQFHVHIFITVYVHLIIQFGSLNFGTLNPYYSPPIKIGRNTKGSNQYPYVSPSGPGSAAGAVACIACPTLYAYLKKTDPGVPAQLLEYDERFGQYGCDFTFYDYNRPEELPAAMKHAYRVIVADPPYLSKECLEKVAKTVSFLARPEGSFLLLLTGEVRMDRALELLNVRPCGFRPRHSNKLGNEFRLFTN</sequence>
<accession>A0A1D6P8Z5</accession>
<dbReference type="AlphaFoldDB" id="A0A1D6P8Z5"/>
<dbReference type="EMBL" id="CM000785">
    <property type="protein sequence ID" value="AQL06271.1"/>
    <property type="molecule type" value="Genomic_DNA"/>
</dbReference>
<dbReference type="InterPro" id="IPR041370">
    <property type="entry name" value="Mlase_EEF1AKMT1/ZCCHC4"/>
</dbReference>
<dbReference type="Pfam" id="PF10237">
    <property type="entry name" value="N6-adenineMlase"/>
    <property type="match status" value="1"/>
</dbReference>
<organism evidence="5">
    <name type="scientific">Zea mays</name>
    <name type="common">Maize</name>
    <dbReference type="NCBI Taxonomy" id="4577"/>
    <lineage>
        <taxon>Eukaryota</taxon>
        <taxon>Viridiplantae</taxon>
        <taxon>Streptophyta</taxon>
        <taxon>Embryophyta</taxon>
        <taxon>Tracheophyta</taxon>
        <taxon>Spermatophyta</taxon>
        <taxon>Magnoliopsida</taxon>
        <taxon>Liliopsida</taxon>
        <taxon>Poales</taxon>
        <taxon>Poaceae</taxon>
        <taxon>PACMAD clade</taxon>
        <taxon>Panicoideae</taxon>
        <taxon>Andropogonodae</taxon>
        <taxon>Andropogoneae</taxon>
        <taxon>Tripsacinae</taxon>
        <taxon>Zea</taxon>
    </lineage>
</organism>
<keyword evidence="2" id="KW-0963">Cytoplasm</keyword>
<dbReference type="GO" id="GO:0003676">
    <property type="term" value="F:nucleic acid binding"/>
    <property type="evidence" value="ECO:0007669"/>
    <property type="project" value="InterPro"/>
</dbReference>
<dbReference type="Gene3D" id="3.40.50.150">
    <property type="entry name" value="Vaccinia Virus protein VP39"/>
    <property type="match status" value="1"/>
</dbReference>
<dbReference type="EMBL" id="CM000785">
    <property type="protein sequence ID" value="AQL06265.1"/>
    <property type="molecule type" value="Genomic_DNA"/>
</dbReference>
<dbReference type="eggNOG" id="KOG1543">
    <property type="taxonomic scope" value="Eukaryota"/>
</dbReference>
<evidence type="ECO:0000256" key="2">
    <source>
        <dbReference type="ARBA" id="ARBA00022490"/>
    </source>
</evidence>
<evidence type="ECO:0000256" key="1">
    <source>
        <dbReference type="ARBA" id="ARBA00004496"/>
    </source>
</evidence>
<dbReference type="eggNOG" id="KOG3350">
    <property type="taxonomic scope" value="Eukaryota"/>
</dbReference>
<dbReference type="PANTHER" id="PTHR13200:SF0">
    <property type="entry name" value="EEF1A LYSINE METHYLTRANSFERASE 1"/>
    <property type="match status" value="1"/>
</dbReference>
<dbReference type="ExpressionAtlas" id="A0A1D6P8Z5">
    <property type="expression patterns" value="baseline and differential"/>
</dbReference>
<dbReference type="PANTHER" id="PTHR13200">
    <property type="entry name" value="EEF1A LYSINE METHYLTRANSFERASE 1"/>
    <property type="match status" value="1"/>
</dbReference>
<dbReference type="GO" id="GO:0032259">
    <property type="term" value="P:methylation"/>
    <property type="evidence" value="ECO:0007669"/>
    <property type="project" value="UniProtKB-KW"/>
</dbReference>
<proteinExistence type="predicted"/>
<dbReference type="GO" id="GO:0005737">
    <property type="term" value="C:cytoplasm"/>
    <property type="evidence" value="ECO:0007669"/>
    <property type="project" value="UniProtKB-SubCell"/>
</dbReference>
<dbReference type="GO" id="GO:0016279">
    <property type="term" value="F:protein-lysine N-methyltransferase activity"/>
    <property type="evidence" value="ECO:0007669"/>
    <property type="project" value="InterPro"/>
</dbReference>
<name>A0A1D6P8Z5_MAIZE</name>
<evidence type="ECO:0000256" key="3">
    <source>
        <dbReference type="ARBA" id="ARBA00022603"/>
    </source>
</evidence>
<evidence type="ECO:0000313" key="5">
    <source>
        <dbReference type="EMBL" id="AQL06265.1"/>
    </source>
</evidence>
<keyword evidence="3" id="KW-0489">Methyltransferase</keyword>
<reference evidence="5" key="1">
    <citation type="submission" date="2015-12" db="EMBL/GenBank/DDBJ databases">
        <title>Update maize B73 reference genome by single molecule sequencing technologies.</title>
        <authorList>
            <consortium name="Maize Genome Sequencing Project"/>
            <person name="Ware D."/>
        </authorList>
    </citation>
    <scope>NUCLEOTIDE SEQUENCE</scope>
    <source>
        <tissue evidence="5">Seedling</tissue>
    </source>
</reference>
<dbReference type="PROSITE" id="PS00092">
    <property type="entry name" value="N6_MTASE"/>
    <property type="match status" value="1"/>
</dbReference>
<gene>
    <name evidence="5" type="ORF">ZEAMMB73_Zm00001d047367</name>
</gene>
<comment type="subcellular location">
    <subcellularLocation>
        <location evidence="1">Cytoplasm</location>
    </subcellularLocation>
</comment>
<protein>
    <submittedName>
        <fullName evidence="5">Nucleic acid binding</fullName>
    </submittedName>
</protein>
<dbReference type="InterPro" id="IPR019369">
    <property type="entry name" value="Efm5/EEF1AKMT1"/>
</dbReference>